<dbReference type="GO" id="GO:0016491">
    <property type="term" value="F:oxidoreductase activity"/>
    <property type="evidence" value="ECO:0007669"/>
    <property type="project" value="UniProtKB-KW"/>
</dbReference>
<dbReference type="PANTHER" id="PTHR36570:SF2">
    <property type="entry name" value="DISULFIDE BOND FORMATION PROTEIN B"/>
    <property type="match status" value="1"/>
</dbReference>
<evidence type="ECO:0000313" key="16">
    <source>
        <dbReference type="EMBL" id="MCC2616254.1"/>
    </source>
</evidence>
<dbReference type="InterPro" id="IPR023380">
    <property type="entry name" value="DsbB-like_sf"/>
</dbReference>
<keyword evidence="9 14" id="KW-0560">Oxidoreductase</keyword>
<gene>
    <name evidence="14 16" type="primary">dsbB</name>
    <name evidence="16" type="ORF">LJ739_08380</name>
</gene>
<evidence type="ECO:0000256" key="3">
    <source>
        <dbReference type="ARBA" id="ARBA00022448"/>
    </source>
</evidence>
<evidence type="ECO:0000256" key="15">
    <source>
        <dbReference type="SAM" id="Phobius"/>
    </source>
</evidence>
<feature type="transmembrane region" description="Helical" evidence="15">
    <location>
        <begin position="16"/>
        <end position="35"/>
    </location>
</feature>
<keyword evidence="12 14" id="KW-0143">Chaperone</keyword>
<evidence type="ECO:0000256" key="6">
    <source>
        <dbReference type="ARBA" id="ARBA00022692"/>
    </source>
</evidence>
<dbReference type="PANTHER" id="PTHR36570">
    <property type="entry name" value="DISULFIDE BOND FORMATION PROTEIN B"/>
    <property type="match status" value="1"/>
</dbReference>
<feature type="topological domain" description="Cytoplasmic" evidence="14">
    <location>
        <begin position="167"/>
        <end position="174"/>
    </location>
</feature>
<dbReference type="EMBL" id="JAJEWP010000001">
    <property type="protein sequence ID" value="MCC2616254.1"/>
    <property type="molecule type" value="Genomic_DNA"/>
</dbReference>
<dbReference type="RefSeq" id="WP_229159128.1">
    <property type="nucleotide sequence ID" value="NZ_JAJEWP010000001.1"/>
</dbReference>
<evidence type="ECO:0000256" key="5">
    <source>
        <dbReference type="ARBA" id="ARBA00022519"/>
    </source>
</evidence>
<evidence type="ECO:0000256" key="10">
    <source>
        <dbReference type="ARBA" id="ARBA00023136"/>
    </source>
</evidence>
<evidence type="ECO:0000256" key="4">
    <source>
        <dbReference type="ARBA" id="ARBA00022475"/>
    </source>
</evidence>
<sequence length="174" mass="19420">MFGLDRLGALADSKHAWGWLFFSALGLELTALYFQYGMGLEPCIMCIYQRTAVFGVMLAGLVPWLANNFITRVVGFVTWGVSAIWGLLIAIEHVDIQTATNPFFASCEIVPNFPAFMPLHEWVPQMFAATGDCGDIDWQFLTLSMPQWMIVIFAIYSALFGGVLLSRLLVRKAL</sequence>
<evidence type="ECO:0000256" key="2">
    <source>
        <dbReference type="ARBA" id="ARBA00008823"/>
    </source>
</evidence>
<keyword evidence="5" id="KW-0997">Cell inner membrane</keyword>
<organism evidence="16 17">
    <name type="scientific">Fluctibacter halophilus</name>
    <dbReference type="NCBI Taxonomy" id="226011"/>
    <lineage>
        <taxon>Bacteria</taxon>
        <taxon>Pseudomonadati</taxon>
        <taxon>Pseudomonadota</taxon>
        <taxon>Gammaproteobacteria</taxon>
        <taxon>Alteromonadales</taxon>
        <taxon>Alteromonadaceae</taxon>
        <taxon>Fluctibacter</taxon>
    </lineage>
</organism>
<keyword evidence="17" id="KW-1185">Reference proteome</keyword>
<dbReference type="InterPro" id="IPR022920">
    <property type="entry name" value="Disulphide_bond_form_DsbB"/>
</dbReference>
<proteinExistence type="inferred from homology"/>
<evidence type="ECO:0000256" key="7">
    <source>
        <dbReference type="ARBA" id="ARBA00022982"/>
    </source>
</evidence>
<comment type="caution">
    <text evidence="14">Lacks conserved residue(s) required for the propagation of feature annotation.</text>
</comment>
<dbReference type="NCBIfam" id="NF002485">
    <property type="entry name" value="PRK01749.1"/>
    <property type="match status" value="1"/>
</dbReference>
<evidence type="ECO:0000256" key="9">
    <source>
        <dbReference type="ARBA" id="ARBA00023002"/>
    </source>
</evidence>
<dbReference type="InterPro" id="IPR003752">
    <property type="entry name" value="DiS_bond_form_DsbB/BdbC"/>
</dbReference>
<evidence type="ECO:0000256" key="1">
    <source>
        <dbReference type="ARBA" id="ARBA00004429"/>
    </source>
</evidence>
<evidence type="ECO:0000256" key="12">
    <source>
        <dbReference type="ARBA" id="ARBA00023186"/>
    </source>
</evidence>
<keyword evidence="10 14" id="KW-0472">Membrane</keyword>
<dbReference type="Pfam" id="PF02600">
    <property type="entry name" value="DsbB"/>
    <property type="match status" value="1"/>
</dbReference>
<feature type="topological domain" description="Cytoplasmic" evidence="14">
    <location>
        <begin position="68"/>
        <end position="73"/>
    </location>
</feature>
<keyword evidence="3 14" id="KW-0813">Transport</keyword>
<name>A0ABS8G957_9ALTE</name>
<dbReference type="HAMAP" id="MF_00286">
    <property type="entry name" value="DsbB"/>
    <property type="match status" value="1"/>
</dbReference>
<keyword evidence="11 14" id="KW-1015">Disulfide bond</keyword>
<evidence type="ECO:0000256" key="8">
    <source>
        <dbReference type="ARBA" id="ARBA00022989"/>
    </source>
</evidence>
<dbReference type="SUPFAM" id="SSF158442">
    <property type="entry name" value="DsbB-like"/>
    <property type="match status" value="1"/>
</dbReference>
<dbReference type="Proteomes" id="UP001520878">
    <property type="component" value="Unassembled WGS sequence"/>
</dbReference>
<keyword evidence="7 14" id="KW-0249">Electron transport</keyword>
<evidence type="ECO:0000313" key="17">
    <source>
        <dbReference type="Proteomes" id="UP001520878"/>
    </source>
</evidence>
<feature type="transmembrane region" description="Helical" evidence="15">
    <location>
        <begin position="148"/>
        <end position="170"/>
    </location>
</feature>
<reference evidence="16 17" key="1">
    <citation type="submission" date="2021-10" db="EMBL/GenBank/DDBJ databases">
        <title>Draft genome of Aestuariibacter halophilus JC2043.</title>
        <authorList>
            <person name="Emsley S.A."/>
            <person name="Pfannmuller K.M."/>
            <person name="Ushijima B."/>
            <person name="Saw J.H."/>
            <person name="Videau P."/>
        </authorList>
    </citation>
    <scope>NUCLEOTIDE SEQUENCE [LARGE SCALE GENOMIC DNA]</scope>
    <source>
        <strain evidence="16 17">JC2043</strain>
    </source>
</reference>
<feature type="transmembrane region" description="Helical" evidence="15">
    <location>
        <begin position="73"/>
        <end position="91"/>
    </location>
</feature>
<dbReference type="Gene3D" id="1.20.1550.10">
    <property type="entry name" value="DsbB-like"/>
    <property type="match status" value="1"/>
</dbReference>
<comment type="similarity">
    <text evidence="2 14">Belongs to the DsbB family.</text>
</comment>
<dbReference type="InterPro" id="IPR050183">
    <property type="entry name" value="DsbB"/>
</dbReference>
<protein>
    <recommendedName>
        <fullName evidence="14">Disulfide bond formation protein B</fullName>
    </recommendedName>
    <alternativeName>
        <fullName evidence="14">Disulfide oxidoreductase</fullName>
    </alternativeName>
</protein>
<evidence type="ECO:0000256" key="11">
    <source>
        <dbReference type="ARBA" id="ARBA00023157"/>
    </source>
</evidence>
<keyword evidence="8 14" id="KW-1133">Transmembrane helix</keyword>
<comment type="caution">
    <text evidence="16">The sequence shown here is derived from an EMBL/GenBank/DDBJ whole genome shotgun (WGS) entry which is preliminary data.</text>
</comment>
<keyword evidence="4 14" id="KW-1003">Cell membrane</keyword>
<keyword evidence="6 14" id="KW-0812">Transmembrane</keyword>
<evidence type="ECO:0000256" key="13">
    <source>
        <dbReference type="ARBA" id="ARBA00023284"/>
    </source>
</evidence>
<keyword evidence="13 14" id="KW-0676">Redox-active center</keyword>
<feature type="topological domain" description="Periplasmic" evidence="14">
    <location>
        <begin position="34"/>
        <end position="51"/>
    </location>
</feature>
<feature type="topological domain" description="Cytoplasmic" evidence="14">
    <location>
        <begin position="1"/>
        <end position="16"/>
    </location>
</feature>
<evidence type="ECO:0000256" key="14">
    <source>
        <dbReference type="HAMAP-Rule" id="MF_00286"/>
    </source>
</evidence>
<feature type="disulfide bond" description="Redox-active" evidence="14">
    <location>
        <begin position="107"/>
        <end position="133"/>
    </location>
</feature>
<comment type="function">
    <text evidence="14">Required for disulfide bond formation in some periplasmic proteins. Acts by oxidizing the DsbA protein.</text>
</comment>
<feature type="disulfide bond" description="Redox-active" evidence="14">
    <location>
        <begin position="43"/>
        <end position="46"/>
    </location>
</feature>
<accession>A0ABS8G957</accession>
<comment type="subcellular location">
    <subcellularLocation>
        <location evidence="1">Cell inner membrane</location>
        <topology evidence="1">Multi-pass membrane protein</topology>
    </subcellularLocation>
    <subcellularLocation>
        <location evidence="14">Cell membrane</location>
        <topology evidence="14">Multi-pass membrane protein</topology>
    </subcellularLocation>
</comment>